<dbReference type="AlphaFoldDB" id="A0A6N4SS99"/>
<proteinExistence type="predicted"/>
<keyword evidence="1" id="KW-0732">Signal</keyword>
<sequence>MKSLAASILLLLSAWYLQAQTIHVILIDGTTEKPIPAVKIKSAHDHDLITFSNDTGYFAFNLKHDDTILLQKDYYYPIYMRLGVHHFDSTHVIRIQLFPSQTIYKVPNKFSTKNLQAFEYHFTHDEIGNDSNAEITLFQTKDALQAQQVWTGKPLRIVSIDVFPHPSKPKNHYILSQPEY</sequence>
<dbReference type="RefSeq" id="WP_011585342.1">
    <property type="nucleotide sequence ID" value="NC_008255.1"/>
</dbReference>
<evidence type="ECO:0000313" key="2">
    <source>
        <dbReference type="EMBL" id="ABG59225.1"/>
    </source>
</evidence>
<accession>A0A6N4SS99</accession>
<name>A0A6N4SS99_CYTH3</name>
<keyword evidence="3" id="KW-1185">Reference proteome</keyword>
<dbReference type="Proteomes" id="UP000001822">
    <property type="component" value="Chromosome"/>
</dbReference>
<dbReference type="OrthoDB" id="1422163at2"/>
<evidence type="ECO:0000313" key="3">
    <source>
        <dbReference type="Proteomes" id="UP000001822"/>
    </source>
</evidence>
<dbReference type="EMBL" id="CP000383">
    <property type="protein sequence ID" value="ABG59225.1"/>
    <property type="molecule type" value="Genomic_DNA"/>
</dbReference>
<feature type="signal peptide" evidence="1">
    <location>
        <begin position="1"/>
        <end position="19"/>
    </location>
</feature>
<gene>
    <name evidence="2" type="ordered locus">CHU_1959</name>
</gene>
<evidence type="ECO:0008006" key="4">
    <source>
        <dbReference type="Google" id="ProtNLM"/>
    </source>
</evidence>
<organism evidence="2 3">
    <name type="scientific">Cytophaga hutchinsonii (strain ATCC 33406 / DSM 1761 / CIP 103989 / NBRC 15051 / NCIMB 9469 / D465)</name>
    <dbReference type="NCBI Taxonomy" id="269798"/>
    <lineage>
        <taxon>Bacteria</taxon>
        <taxon>Pseudomonadati</taxon>
        <taxon>Bacteroidota</taxon>
        <taxon>Cytophagia</taxon>
        <taxon>Cytophagales</taxon>
        <taxon>Cytophagaceae</taxon>
        <taxon>Cytophaga</taxon>
    </lineage>
</organism>
<dbReference type="KEGG" id="chu:CHU_1959"/>
<evidence type="ECO:0000256" key="1">
    <source>
        <dbReference type="SAM" id="SignalP"/>
    </source>
</evidence>
<protein>
    <recommendedName>
        <fullName evidence="4">Carboxypeptidase regulatory-like domain-containing protein</fullName>
    </recommendedName>
</protein>
<feature type="chain" id="PRO_5027037583" description="Carboxypeptidase regulatory-like domain-containing protein" evidence="1">
    <location>
        <begin position="20"/>
        <end position="180"/>
    </location>
</feature>
<reference evidence="2 3" key="1">
    <citation type="journal article" date="2007" name="Appl. Environ. Microbiol.">
        <title>Genome sequence of the cellulolytic gliding bacterium Cytophaga hutchinsonii.</title>
        <authorList>
            <person name="Xie G."/>
            <person name="Bruce D.C."/>
            <person name="Challacombe J.F."/>
            <person name="Chertkov O."/>
            <person name="Detter J.C."/>
            <person name="Gilna P."/>
            <person name="Han C.S."/>
            <person name="Lucas S."/>
            <person name="Misra M."/>
            <person name="Myers G.L."/>
            <person name="Richardson P."/>
            <person name="Tapia R."/>
            <person name="Thayer N."/>
            <person name="Thompson L.S."/>
            <person name="Brettin T.S."/>
            <person name="Henrissat B."/>
            <person name="Wilson D.B."/>
            <person name="McBride M.J."/>
        </authorList>
    </citation>
    <scope>NUCLEOTIDE SEQUENCE [LARGE SCALE GENOMIC DNA]</scope>
    <source>
        <strain evidence="3">ATCC 33406 / DSM 1761 / CIP 103989 / NBRC 15051 / NCIMB 9469 / D465</strain>
    </source>
</reference>